<keyword evidence="1" id="KW-0472">Membrane</keyword>
<keyword evidence="1" id="KW-1133">Transmembrane helix</keyword>
<proteinExistence type="predicted"/>
<accession>A0A5C7BVM5</accession>
<organism evidence="2 3">
    <name type="scientific">Serratia marcescens</name>
    <dbReference type="NCBI Taxonomy" id="615"/>
    <lineage>
        <taxon>Bacteria</taxon>
        <taxon>Pseudomonadati</taxon>
        <taxon>Pseudomonadota</taxon>
        <taxon>Gammaproteobacteria</taxon>
        <taxon>Enterobacterales</taxon>
        <taxon>Yersiniaceae</taxon>
        <taxon>Serratia</taxon>
    </lineage>
</organism>
<evidence type="ECO:0000313" key="2">
    <source>
        <dbReference type="EMBL" id="TXE28333.1"/>
    </source>
</evidence>
<evidence type="ECO:0000256" key="1">
    <source>
        <dbReference type="SAM" id="Phobius"/>
    </source>
</evidence>
<keyword evidence="1" id="KW-0812">Transmembrane</keyword>
<feature type="transmembrane region" description="Helical" evidence="1">
    <location>
        <begin position="48"/>
        <end position="67"/>
    </location>
</feature>
<dbReference type="AlphaFoldDB" id="A0A5C7BVM5"/>
<dbReference type="RefSeq" id="WP_147882487.1">
    <property type="nucleotide sequence ID" value="NZ_VOUQ01000015.1"/>
</dbReference>
<reference evidence="2 3" key="1">
    <citation type="submission" date="2019-07" db="EMBL/GenBank/DDBJ databases">
        <title>Serratia strains were isolated from fresh produce.</title>
        <authorList>
            <person name="Cho G.-S."/>
            <person name="Stein M."/>
            <person name="Lee W."/>
            <person name="Suh S.H."/>
            <person name="Franz C.M.A.P."/>
        </authorList>
    </citation>
    <scope>NUCLEOTIDE SEQUENCE [LARGE SCALE GENOMIC DNA]</scope>
    <source>
        <strain evidence="2 3">S16</strain>
    </source>
</reference>
<gene>
    <name evidence="2" type="ORF">FOT62_21445</name>
</gene>
<feature type="transmembrane region" description="Helical" evidence="1">
    <location>
        <begin position="24"/>
        <end position="42"/>
    </location>
</feature>
<dbReference type="InterPro" id="IPR047756">
    <property type="entry name" value="IcmT-like"/>
</dbReference>
<comment type="caution">
    <text evidence="2">The sequence shown here is derived from an EMBL/GenBank/DDBJ whole genome shotgun (WGS) entry which is preliminary data.</text>
</comment>
<name>A0A5C7BVM5_SERMA</name>
<protein>
    <submittedName>
        <fullName evidence="2">Conjugal transfer protein</fullName>
    </submittedName>
</protein>
<dbReference type="EMBL" id="VOUQ01000015">
    <property type="protein sequence ID" value="TXE28333.1"/>
    <property type="molecule type" value="Genomic_DNA"/>
</dbReference>
<dbReference type="Proteomes" id="UP000321126">
    <property type="component" value="Unassembled WGS sequence"/>
</dbReference>
<evidence type="ECO:0000313" key="3">
    <source>
        <dbReference type="Proteomes" id="UP000321126"/>
    </source>
</evidence>
<sequence length="99" mass="11566">MRSSPWLDAGGPAYSPWLDAGRPVNIFGIPALVYLVFLLWFFWPCVPMLVFCLVLLGAYKLLAMWGYTMTVMLQRVLHLLRGTHVSGRPWWYRKFFEEP</sequence>
<dbReference type="NCBIfam" id="NF038220">
    <property type="entry name" value="IcmT_TraK"/>
    <property type="match status" value="1"/>
</dbReference>